<reference evidence="3" key="1">
    <citation type="submission" date="2022-04" db="EMBL/GenBank/DDBJ databases">
        <title>Roseomonas acroporae sp. nov., isolated from coral Acropora digitifera.</title>
        <authorList>
            <person name="Sun H."/>
        </authorList>
    </citation>
    <scope>NUCLEOTIDE SEQUENCE</scope>
    <source>
        <strain evidence="3">NAR14</strain>
    </source>
</reference>
<dbReference type="AlphaFoldDB" id="A0A9X1Y3K4"/>
<feature type="region of interest" description="Disordered" evidence="1">
    <location>
        <begin position="109"/>
        <end position="130"/>
    </location>
</feature>
<evidence type="ECO:0000313" key="4">
    <source>
        <dbReference type="Proteomes" id="UP001139516"/>
    </source>
</evidence>
<name>A0A9X1Y3K4_9PROT</name>
<protein>
    <submittedName>
        <fullName evidence="3">DUF2171 domain-containing protein</fullName>
    </submittedName>
</protein>
<evidence type="ECO:0000313" key="3">
    <source>
        <dbReference type="EMBL" id="MCK8782916.1"/>
    </source>
</evidence>
<dbReference type="RefSeq" id="WP_248665046.1">
    <property type="nucleotide sequence ID" value="NZ_JALPRX010000002.1"/>
</dbReference>
<gene>
    <name evidence="3" type="ORF">M0638_00790</name>
</gene>
<keyword evidence="2" id="KW-0732">Signal</keyword>
<dbReference type="Proteomes" id="UP001139516">
    <property type="component" value="Unassembled WGS sequence"/>
</dbReference>
<feature type="signal peptide" evidence="2">
    <location>
        <begin position="1"/>
        <end position="19"/>
    </location>
</feature>
<keyword evidence="4" id="KW-1185">Reference proteome</keyword>
<evidence type="ECO:0000256" key="1">
    <source>
        <dbReference type="SAM" id="MobiDB-lite"/>
    </source>
</evidence>
<proteinExistence type="predicted"/>
<organism evidence="3 4">
    <name type="scientific">Roseomonas acroporae</name>
    <dbReference type="NCBI Taxonomy" id="2937791"/>
    <lineage>
        <taxon>Bacteria</taxon>
        <taxon>Pseudomonadati</taxon>
        <taxon>Pseudomonadota</taxon>
        <taxon>Alphaproteobacteria</taxon>
        <taxon>Acetobacterales</taxon>
        <taxon>Roseomonadaceae</taxon>
        <taxon>Roseomonas</taxon>
    </lineage>
</organism>
<dbReference type="InterPro" id="IPR018684">
    <property type="entry name" value="DUF2171"/>
</dbReference>
<comment type="caution">
    <text evidence="3">The sequence shown here is derived from an EMBL/GenBank/DDBJ whole genome shotgun (WGS) entry which is preliminary data.</text>
</comment>
<dbReference type="EMBL" id="JALPRX010000002">
    <property type="protein sequence ID" value="MCK8782916.1"/>
    <property type="molecule type" value="Genomic_DNA"/>
</dbReference>
<dbReference type="Pfam" id="PF09939">
    <property type="entry name" value="DUF2171"/>
    <property type="match status" value="1"/>
</dbReference>
<accession>A0A9X1Y3K4</accession>
<sequence>MIRTWQPTLAALVAGTALAGAPIGPALGQSTAAPAATGTPAQPASSVVSRIREHMEVRGSDDGHVGTVDKVEGDTIVLTRDDPAAGGRHHLIPVGWVARVDQAVRLNMTAPQARERWQPAPAPGGDRPSR</sequence>
<feature type="chain" id="PRO_5040732665" evidence="2">
    <location>
        <begin position="20"/>
        <end position="130"/>
    </location>
</feature>
<evidence type="ECO:0000256" key="2">
    <source>
        <dbReference type="SAM" id="SignalP"/>
    </source>
</evidence>